<accession>A0A0P0RFQ1</accession>
<sequence>MCFDFFFFFFVCDGGLGGLGFCAGIRELRLRWHPRVAFSLASAIR</sequence>
<name>A0A0P0RFQ1_9BURK</name>
<reference evidence="1 2" key="1">
    <citation type="journal article" date="2014" name="Genome Announc.">
        <title>Draft Genome Sequence of the Haloacid-Degrading Burkholderia caribensis Strain MBA4.</title>
        <authorList>
            <person name="Pan Y."/>
            <person name="Kong K.F."/>
            <person name="Tsang J.S."/>
        </authorList>
    </citation>
    <scope>NUCLEOTIDE SEQUENCE [LARGE SCALE GENOMIC DNA]</scope>
    <source>
        <strain evidence="1 2">MBA4</strain>
    </source>
</reference>
<dbReference type="KEGG" id="bcai:K788_0008149"/>
<organism evidence="1 2">
    <name type="scientific">Paraburkholderia caribensis MBA4</name>
    <dbReference type="NCBI Taxonomy" id="1323664"/>
    <lineage>
        <taxon>Bacteria</taxon>
        <taxon>Pseudomonadati</taxon>
        <taxon>Pseudomonadota</taxon>
        <taxon>Betaproteobacteria</taxon>
        <taxon>Burkholderiales</taxon>
        <taxon>Burkholderiaceae</taxon>
        <taxon>Paraburkholderia</taxon>
    </lineage>
</organism>
<dbReference type="EMBL" id="CP012747">
    <property type="protein sequence ID" value="ALL67507.1"/>
    <property type="molecule type" value="Genomic_DNA"/>
</dbReference>
<dbReference type="AlphaFoldDB" id="A0A0P0RFQ1"/>
<dbReference type="Proteomes" id="UP000019146">
    <property type="component" value="Chromosome 2"/>
</dbReference>
<evidence type="ECO:0000313" key="1">
    <source>
        <dbReference type="EMBL" id="ALL67507.1"/>
    </source>
</evidence>
<evidence type="ECO:0000313" key="2">
    <source>
        <dbReference type="Proteomes" id="UP000019146"/>
    </source>
</evidence>
<proteinExistence type="predicted"/>
<gene>
    <name evidence="1" type="ORF">K788_0008149</name>
</gene>
<protein>
    <submittedName>
        <fullName evidence="1">Uncharacterized protein</fullName>
    </submittedName>
</protein>